<dbReference type="OrthoDB" id="25735at2157"/>
<evidence type="ECO:0000256" key="6">
    <source>
        <dbReference type="RuleBase" id="RU003843"/>
    </source>
</evidence>
<comment type="function">
    <text evidence="6">Catalyzes the conversion of D-ribulose 5-phosphate to formate and 3,4-dihydroxy-2-butanone 4-phosphate.</text>
</comment>
<keyword evidence="8" id="KW-1185">Reference proteome</keyword>
<dbReference type="InterPro" id="IPR000422">
    <property type="entry name" value="DHBP_synthase_RibB"/>
</dbReference>
<dbReference type="Gene3D" id="3.90.870.10">
    <property type="entry name" value="DHBP synthase"/>
    <property type="match status" value="1"/>
</dbReference>
<dbReference type="GO" id="GO:0046872">
    <property type="term" value="F:metal ion binding"/>
    <property type="evidence" value="ECO:0007669"/>
    <property type="project" value="UniProtKB-KW"/>
</dbReference>
<keyword evidence="3 6" id="KW-0460">Magnesium</keyword>
<dbReference type="GO" id="GO:0005829">
    <property type="term" value="C:cytosol"/>
    <property type="evidence" value="ECO:0007669"/>
    <property type="project" value="TreeGrafter"/>
</dbReference>
<dbReference type="GO" id="GO:0009231">
    <property type="term" value="P:riboflavin biosynthetic process"/>
    <property type="evidence" value="ECO:0007669"/>
    <property type="project" value="UniProtKB-UniPathway"/>
</dbReference>
<evidence type="ECO:0000313" key="8">
    <source>
        <dbReference type="Proteomes" id="UP000281431"/>
    </source>
</evidence>
<keyword evidence="4 6" id="KW-0464">Manganese</keyword>
<dbReference type="InterPro" id="IPR017945">
    <property type="entry name" value="DHBP_synth_RibB-like_a/b_dom"/>
</dbReference>
<comment type="similarity">
    <text evidence="6">Belongs to the DHBP synthase family.</text>
</comment>
<organism evidence="7 8">
    <name type="scientific">Natrarchaeobius chitinivorans</name>
    <dbReference type="NCBI Taxonomy" id="1679083"/>
    <lineage>
        <taxon>Archaea</taxon>
        <taxon>Methanobacteriati</taxon>
        <taxon>Methanobacteriota</taxon>
        <taxon>Stenosarchaea group</taxon>
        <taxon>Halobacteria</taxon>
        <taxon>Halobacteriales</taxon>
        <taxon>Natrialbaceae</taxon>
        <taxon>Natrarchaeobius</taxon>
    </lineage>
</organism>
<gene>
    <name evidence="7" type="primary">ribB</name>
    <name evidence="7" type="ORF">EA472_15020</name>
</gene>
<evidence type="ECO:0000313" key="7">
    <source>
        <dbReference type="EMBL" id="RQG99180.1"/>
    </source>
</evidence>
<reference evidence="7 8" key="1">
    <citation type="submission" date="2018-10" db="EMBL/GenBank/DDBJ databases">
        <title>Natrarchaeobius chitinivorans gen. nov., sp. nov., and Natrarchaeobius haloalkaliphilus sp. nov., alkaliphilic, chitin-utilizing haloarchaea from hypersaline alkaline lakes.</title>
        <authorList>
            <person name="Sorokin D.Y."/>
            <person name="Elcheninov A.G."/>
            <person name="Kostrikina N.A."/>
            <person name="Bale N.J."/>
            <person name="Sinninghe Damste J.S."/>
            <person name="Khijniak T.V."/>
            <person name="Kublanov I.V."/>
            <person name="Toshchakov S.V."/>
        </authorList>
    </citation>
    <scope>NUCLEOTIDE SEQUENCE [LARGE SCALE GENOMIC DNA]</scope>
    <source>
        <strain evidence="7 8">AArcht7</strain>
    </source>
</reference>
<keyword evidence="1 6" id="KW-0686">Riboflavin biosynthesis</keyword>
<evidence type="ECO:0000256" key="1">
    <source>
        <dbReference type="ARBA" id="ARBA00022619"/>
    </source>
</evidence>
<keyword evidence="5 6" id="KW-0456">Lyase</keyword>
<protein>
    <recommendedName>
        <fullName evidence="6">3,4-dihydroxy-2-butanone 4-phosphate synthase</fullName>
        <shortName evidence="6">DHBP synthase</shortName>
        <ecNumber evidence="6">4.1.99.12</ecNumber>
    </recommendedName>
</protein>
<comment type="subunit">
    <text evidence="6">Homodimer.</text>
</comment>
<dbReference type="PANTHER" id="PTHR21327">
    <property type="entry name" value="GTP CYCLOHYDROLASE II-RELATED"/>
    <property type="match status" value="1"/>
</dbReference>
<keyword evidence="2 6" id="KW-0479">Metal-binding</keyword>
<evidence type="ECO:0000256" key="2">
    <source>
        <dbReference type="ARBA" id="ARBA00022723"/>
    </source>
</evidence>
<dbReference type="GO" id="GO:0008686">
    <property type="term" value="F:3,4-dihydroxy-2-butanone-4-phosphate synthase activity"/>
    <property type="evidence" value="ECO:0007669"/>
    <property type="project" value="UniProtKB-EC"/>
</dbReference>
<evidence type="ECO:0000256" key="4">
    <source>
        <dbReference type="ARBA" id="ARBA00023211"/>
    </source>
</evidence>
<dbReference type="Proteomes" id="UP000281431">
    <property type="component" value="Unassembled WGS sequence"/>
</dbReference>
<comment type="caution">
    <text evidence="7">The sequence shown here is derived from an EMBL/GenBank/DDBJ whole genome shotgun (WGS) entry which is preliminary data.</text>
</comment>
<dbReference type="Pfam" id="PF00926">
    <property type="entry name" value="DHBP_synthase"/>
    <property type="match status" value="1"/>
</dbReference>
<comment type="pathway">
    <text evidence="6">Cofactor biosynthesis; riboflavin biosynthesis; 2-hydroxy-3-oxobutyl phosphate from D-ribulose 5-phosphate: step 1/1.</text>
</comment>
<name>A0A3N6MNT7_NATCH</name>
<dbReference type="NCBIfam" id="TIGR00506">
    <property type="entry name" value="ribB"/>
    <property type="match status" value="1"/>
</dbReference>
<sequence>MTNADRVGIETDRVTDAIAAFKAGDPILAYDSADRENEVDMVYPACVVQPADVARMRNDAGGLICVALSDAVTATLELPFAREAIDHPVAASDSLEYDARSASSLTVNHRDTFTGITDRDRAVTISELGALAAEPCLGTFVEQFRSPGHVQLLRAAPELLADRRGHTEFAVALAQNANRPPAAVVCEMLDDETGTALDPDDAKRYAESEGLVYVDMSDL</sequence>
<dbReference type="UniPathway" id="UPA00275">
    <property type="reaction ID" value="UER00399"/>
</dbReference>
<comment type="cofactor">
    <cofactor evidence="6">
        <name>Mg(2+)</name>
        <dbReference type="ChEBI" id="CHEBI:18420"/>
    </cofactor>
    <cofactor evidence="6">
        <name>Mn(2+)</name>
        <dbReference type="ChEBI" id="CHEBI:29035"/>
    </cofactor>
    <text evidence="6">Binds 2 divalent metal cations per subunit. Magnesium or manganese.</text>
</comment>
<comment type="catalytic activity">
    <reaction evidence="6">
        <text>D-ribulose 5-phosphate = (2S)-2-hydroxy-3-oxobutyl phosphate + formate + H(+)</text>
        <dbReference type="Rhea" id="RHEA:18457"/>
        <dbReference type="ChEBI" id="CHEBI:15378"/>
        <dbReference type="ChEBI" id="CHEBI:15740"/>
        <dbReference type="ChEBI" id="CHEBI:58121"/>
        <dbReference type="ChEBI" id="CHEBI:58830"/>
        <dbReference type="EC" id="4.1.99.12"/>
    </reaction>
</comment>
<dbReference type="SUPFAM" id="SSF55821">
    <property type="entry name" value="YrdC/RibB"/>
    <property type="match status" value="1"/>
</dbReference>
<dbReference type="AlphaFoldDB" id="A0A3N6MNT7"/>
<evidence type="ECO:0000256" key="5">
    <source>
        <dbReference type="ARBA" id="ARBA00023239"/>
    </source>
</evidence>
<dbReference type="EC" id="4.1.99.12" evidence="6"/>
<proteinExistence type="inferred from homology"/>
<evidence type="ECO:0000256" key="3">
    <source>
        <dbReference type="ARBA" id="ARBA00022842"/>
    </source>
</evidence>
<dbReference type="PANTHER" id="PTHR21327:SF46">
    <property type="entry name" value="3,4-DIHYDROXY-2-BUTANONE 4-PHOSPHATE SYNTHASE"/>
    <property type="match status" value="1"/>
</dbReference>
<accession>A0A3N6MNT7</accession>
<dbReference type="EMBL" id="REFZ01000010">
    <property type="protein sequence ID" value="RQG99180.1"/>
    <property type="molecule type" value="Genomic_DNA"/>
</dbReference>